<evidence type="ECO:0000313" key="4">
    <source>
        <dbReference type="EMBL" id="PIK43900.1"/>
    </source>
</evidence>
<comment type="caution">
    <text evidence="4">The sequence shown here is derived from an EMBL/GenBank/DDBJ whole genome shotgun (WGS) entry which is preliminary data.</text>
</comment>
<evidence type="ECO:0000313" key="5">
    <source>
        <dbReference type="Proteomes" id="UP000230750"/>
    </source>
</evidence>
<dbReference type="InterPro" id="IPR011333">
    <property type="entry name" value="SKP1/BTB/POZ_sf"/>
</dbReference>
<keyword evidence="1" id="KW-0880">Kelch repeat</keyword>
<dbReference type="PANTHER" id="PTHR45632:SF3">
    <property type="entry name" value="KELCH-LIKE PROTEIN 32"/>
    <property type="match status" value="1"/>
</dbReference>
<dbReference type="SMART" id="SM00875">
    <property type="entry name" value="BACK"/>
    <property type="match status" value="1"/>
</dbReference>
<dbReference type="Pfam" id="PF24681">
    <property type="entry name" value="Kelch_KLHDC2_KLHL20_DRC7"/>
    <property type="match status" value="1"/>
</dbReference>
<dbReference type="Pfam" id="PF07707">
    <property type="entry name" value="BACK"/>
    <property type="match status" value="1"/>
</dbReference>
<evidence type="ECO:0000256" key="2">
    <source>
        <dbReference type="ARBA" id="ARBA00022737"/>
    </source>
</evidence>
<reference evidence="4 5" key="1">
    <citation type="journal article" date="2017" name="PLoS Biol.">
        <title>The sea cucumber genome provides insights into morphological evolution and visceral regeneration.</title>
        <authorList>
            <person name="Zhang X."/>
            <person name="Sun L."/>
            <person name="Yuan J."/>
            <person name="Sun Y."/>
            <person name="Gao Y."/>
            <person name="Zhang L."/>
            <person name="Li S."/>
            <person name="Dai H."/>
            <person name="Hamel J.F."/>
            <person name="Liu C."/>
            <person name="Yu Y."/>
            <person name="Liu S."/>
            <person name="Lin W."/>
            <person name="Guo K."/>
            <person name="Jin S."/>
            <person name="Xu P."/>
            <person name="Storey K.B."/>
            <person name="Huan P."/>
            <person name="Zhang T."/>
            <person name="Zhou Y."/>
            <person name="Zhang J."/>
            <person name="Lin C."/>
            <person name="Li X."/>
            <person name="Xing L."/>
            <person name="Huo D."/>
            <person name="Sun M."/>
            <person name="Wang L."/>
            <person name="Mercier A."/>
            <person name="Li F."/>
            <person name="Yang H."/>
            <person name="Xiang J."/>
        </authorList>
    </citation>
    <scope>NUCLEOTIDE SEQUENCE [LARGE SCALE GENOMIC DNA]</scope>
    <source>
        <strain evidence="4">Shaxun</strain>
        <tissue evidence="4">Muscle</tissue>
    </source>
</reference>
<dbReference type="AlphaFoldDB" id="A0A2G8K7B7"/>
<dbReference type="Pfam" id="PF01344">
    <property type="entry name" value="Kelch_1"/>
    <property type="match status" value="2"/>
</dbReference>
<sequence>MLQKEFCFKQGELLIDSDDVQELLAAADLFQVTEVVDACCSYLKREFHPTNCLGIMNLAEAFSCTDLSSKASTFAQRNFIEVVRHDEFLELTIETLLKLLSSEYLCIEQEFQVFEAGLKWILYNPSERRQSLVQILECIRFPLIQPTKLFNCIESCQDFSLRIGLGKLLEEFDPKKRAMSLRSPYSKFKIEVTPRHSARKYMVILGGYHRAKSGRWHEVRPIADVYRFDSFNRIWTPYPNIQYPRSGLTVVSVKGFIYAIGGENELLLYDNVEVLDPLEMKWRDGPSLPRPLSGHNSCVIDGFIYTFGGFIGSEVTDNIIRLDPDEGKWRKVGSMPTQRSNFALTVVDVSTYRCGQYPQHSVQTIQRWTSQVQLKITRVGIHCRWLSRGADKGLECYNPVTEEWTQLARMKHSRGCFGMAAIGNNIYAVGGARAGRDALQYVEKYSIDENKWTTVKSMGVARADPCVASINGLLFVVGGRSASHGHTPPHTLDDMESYNPETNTWKDEEPIPTHRCDAGVVIM</sequence>
<dbReference type="InterPro" id="IPR011705">
    <property type="entry name" value="BACK"/>
</dbReference>
<name>A0A2G8K7B7_STIJA</name>
<feature type="domain" description="BACK" evidence="3">
    <location>
        <begin position="52"/>
        <end position="154"/>
    </location>
</feature>
<evidence type="ECO:0000259" key="3">
    <source>
        <dbReference type="SMART" id="SM00875"/>
    </source>
</evidence>
<dbReference type="InterPro" id="IPR017096">
    <property type="entry name" value="BTB-kelch_protein"/>
</dbReference>
<dbReference type="Gene3D" id="2.120.10.80">
    <property type="entry name" value="Kelch-type beta propeller"/>
    <property type="match status" value="2"/>
</dbReference>
<dbReference type="Gene3D" id="1.25.40.420">
    <property type="match status" value="1"/>
</dbReference>
<dbReference type="InterPro" id="IPR006652">
    <property type="entry name" value="Kelch_1"/>
</dbReference>
<dbReference type="Proteomes" id="UP000230750">
    <property type="component" value="Unassembled WGS sequence"/>
</dbReference>
<dbReference type="SMART" id="SM00612">
    <property type="entry name" value="Kelch"/>
    <property type="match status" value="6"/>
</dbReference>
<protein>
    <submittedName>
        <fullName evidence="4">Putative actin-binding protein IPP-like</fullName>
    </submittedName>
</protein>
<dbReference type="SUPFAM" id="SSF54695">
    <property type="entry name" value="POZ domain"/>
    <property type="match status" value="1"/>
</dbReference>
<evidence type="ECO:0000256" key="1">
    <source>
        <dbReference type="ARBA" id="ARBA00022441"/>
    </source>
</evidence>
<dbReference type="EMBL" id="MRZV01000815">
    <property type="protein sequence ID" value="PIK43900.1"/>
    <property type="molecule type" value="Genomic_DNA"/>
</dbReference>
<dbReference type="PIRSF" id="PIRSF037037">
    <property type="entry name" value="Kelch-like_protein_gigaxonin"/>
    <property type="match status" value="1"/>
</dbReference>
<dbReference type="STRING" id="307972.A0A2G8K7B7"/>
<accession>A0A2G8K7B7</accession>
<proteinExistence type="predicted"/>
<dbReference type="InterPro" id="IPR015915">
    <property type="entry name" value="Kelch-typ_b-propeller"/>
</dbReference>
<dbReference type="SUPFAM" id="SSF117281">
    <property type="entry name" value="Kelch motif"/>
    <property type="match status" value="2"/>
</dbReference>
<keyword evidence="2" id="KW-0677">Repeat</keyword>
<organism evidence="4 5">
    <name type="scientific">Stichopus japonicus</name>
    <name type="common">Sea cucumber</name>
    <dbReference type="NCBI Taxonomy" id="307972"/>
    <lineage>
        <taxon>Eukaryota</taxon>
        <taxon>Metazoa</taxon>
        <taxon>Echinodermata</taxon>
        <taxon>Eleutherozoa</taxon>
        <taxon>Echinozoa</taxon>
        <taxon>Holothuroidea</taxon>
        <taxon>Aspidochirotacea</taxon>
        <taxon>Aspidochirotida</taxon>
        <taxon>Stichopodidae</taxon>
        <taxon>Apostichopus</taxon>
    </lineage>
</organism>
<gene>
    <name evidence="4" type="ORF">BSL78_19230</name>
</gene>
<dbReference type="Gene3D" id="3.30.710.10">
    <property type="entry name" value="Potassium Channel Kv1.1, Chain A"/>
    <property type="match status" value="1"/>
</dbReference>
<dbReference type="FunFam" id="1.25.40.420:FF:000001">
    <property type="entry name" value="Kelch-like family member 12"/>
    <property type="match status" value="1"/>
</dbReference>
<keyword evidence="5" id="KW-1185">Reference proteome</keyword>
<dbReference type="OrthoDB" id="1022638at2759"/>
<dbReference type="PANTHER" id="PTHR45632">
    <property type="entry name" value="LD33804P"/>
    <property type="match status" value="1"/>
</dbReference>